<evidence type="ECO:0000313" key="2">
    <source>
        <dbReference type="EMBL" id="GAA1788274.1"/>
    </source>
</evidence>
<name>A0ABN2LI21_9ACTN</name>
<keyword evidence="3" id="KW-1185">Reference proteome</keyword>
<reference evidence="2 3" key="1">
    <citation type="journal article" date="2019" name="Int. J. Syst. Evol. Microbiol.">
        <title>The Global Catalogue of Microorganisms (GCM) 10K type strain sequencing project: providing services to taxonomists for standard genome sequencing and annotation.</title>
        <authorList>
            <consortium name="The Broad Institute Genomics Platform"/>
            <consortium name="The Broad Institute Genome Sequencing Center for Infectious Disease"/>
            <person name="Wu L."/>
            <person name="Ma J."/>
        </authorList>
    </citation>
    <scope>NUCLEOTIDE SEQUENCE [LARGE SCALE GENOMIC DNA]</scope>
    <source>
        <strain evidence="2 3">JCM 13250</strain>
    </source>
</reference>
<sequence length="92" mass="9119">MLASPSEILAGGSSDIAANVSRRTAVGTQTSANTTSASTNRTNPVRGGRAGTASSVMSSLVIREPTTVEGTAIVANLGGMRRGAHHDGQGPG</sequence>
<feature type="region of interest" description="Disordered" evidence="1">
    <location>
        <begin position="1"/>
        <end position="52"/>
    </location>
</feature>
<dbReference type="Proteomes" id="UP001500218">
    <property type="component" value="Unassembled WGS sequence"/>
</dbReference>
<proteinExistence type="predicted"/>
<evidence type="ECO:0000313" key="3">
    <source>
        <dbReference type="Proteomes" id="UP001500218"/>
    </source>
</evidence>
<comment type="caution">
    <text evidence="2">The sequence shown here is derived from an EMBL/GenBank/DDBJ whole genome shotgun (WGS) entry which is preliminary data.</text>
</comment>
<dbReference type="EMBL" id="BAAALT010000014">
    <property type="protein sequence ID" value="GAA1788274.1"/>
    <property type="molecule type" value="Genomic_DNA"/>
</dbReference>
<feature type="compositionally biased region" description="Low complexity" evidence="1">
    <location>
        <begin position="28"/>
        <end position="43"/>
    </location>
</feature>
<organism evidence="2 3">
    <name type="scientific">Luedemannella flava</name>
    <dbReference type="NCBI Taxonomy" id="349316"/>
    <lineage>
        <taxon>Bacteria</taxon>
        <taxon>Bacillati</taxon>
        <taxon>Actinomycetota</taxon>
        <taxon>Actinomycetes</taxon>
        <taxon>Micromonosporales</taxon>
        <taxon>Micromonosporaceae</taxon>
        <taxon>Luedemannella</taxon>
    </lineage>
</organism>
<gene>
    <name evidence="2" type="ORF">GCM10009682_08010</name>
</gene>
<protein>
    <submittedName>
        <fullName evidence="2">Uncharacterized protein</fullName>
    </submittedName>
</protein>
<evidence type="ECO:0000256" key="1">
    <source>
        <dbReference type="SAM" id="MobiDB-lite"/>
    </source>
</evidence>
<accession>A0ABN2LI21</accession>